<evidence type="ECO:0000256" key="1">
    <source>
        <dbReference type="ARBA" id="ARBA00023125"/>
    </source>
</evidence>
<dbReference type="OrthoDB" id="6068826at2759"/>
<protein>
    <recommendedName>
        <fullName evidence="2">HTH CENPB-type domain-containing protein</fullName>
    </recommendedName>
</protein>
<dbReference type="EMBL" id="JAIZAY010000001">
    <property type="protein sequence ID" value="KAJ8049297.1"/>
    <property type="molecule type" value="Genomic_DNA"/>
</dbReference>
<dbReference type="InterPro" id="IPR050863">
    <property type="entry name" value="CenT-Element_Derived"/>
</dbReference>
<dbReference type="PANTHER" id="PTHR19303:SF71">
    <property type="entry name" value="ZINC FINGER PHD-TYPE DOMAIN-CONTAINING PROTEIN"/>
    <property type="match status" value="1"/>
</dbReference>
<evidence type="ECO:0000259" key="2">
    <source>
        <dbReference type="PROSITE" id="PS51253"/>
    </source>
</evidence>
<dbReference type="GO" id="GO:0003677">
    <property type="term" value="F:DNA binding"/>
    <property type="evidence" value="ECO:0007669"/>
    <property type="project" value="UniProtKB-KW"/>
</dbReference>
<proteinExistence type="predicted"/>
<dbReference type="PANTHER" id="PTHR19303">
    <property type="entry name" value="TRANSPOSON"/>
    <property type="match status" value="1"/>
</dbReference>
<dbReference type="Proteomes" id="UP001152320">
    <property type="component" value="Chromosome 1"/>
</dbReference>
<dbReference type="GO" id="GO:0005634">
    <property type="term" value="C:nucleus"/>
    <property type="evidence" value="ECO:0007669"/>
    <property type="project" value="TreeGrafter"/>
</dbReference>
<organism evidence="3 4">
    <name type="scientific">Holothuria leucospilota</name>
    <name type="common">Black long sea cucumber</name>
    <name type="synonym">Mertensiothuria leucospilota</name>
    <dbReference type="NCBI Taxonomy" id="206669"/>
    <lineage>
        <taxon>Eukaryota</taxon>
        <taxon>Metazoa</taxon>
        <taxon>Echinodermata</taxon>
        <taxon>Eleutherozoa</taxon>
        <taxon>Echinozoa</taxon>
        <taxon>Holothuroidea</taxon>
        <taxon>Aspidochirotacea</taxon>
        <taxon>Aspidochirotida</taxon>
        <taxon>Holothuriidae</taxon>
        <taxon>Holothuria</taxon>
    </lineage>
</organism>
<keyword evidence="4" id="KW-1185">Reference proteome</keyword>
<reference evidence="3" key="1">
    <citation type="submission" date="2021-10" db="EMBL/GenBank/DDBJ databases">
        <title>Tropical sea cucumber genome reveals ecological adaptation and Cuvierian tubules defense mechanism.</title>
        <authorList>
            <person name="Chen T."/>
        </authorList>
    </citation>
    <scope>NUCLEOTIDE SEQUENCE</scope>
    <source>
        <strain evidence="3">Nanhai2018</strain>
        <tissue evidence="3">Muscle</tissue>
    </source>
</reference>
<comment type="caution">
    <text evidence="3">The sequence shown here is derived from an EMBL/GenBank/DDBJ whole genome shotgun (WGS) entry which is preliminary data.</text>
</comment>
<accession>A0A9Q1CPQ1</accession>
<dbReference type="PROSITE" id="PS51253">
    <property type="entry name" value="HTH_CENPB"/>
    <property type="match status" value="1"/>
</dbReference>
<dbReference type="InterPro" id="IPR004875">
    <property type="entry name" value="DDE_SF_endonuclease_dom"/>
</dbReference>
<dbReference type="Pfam" id="PF03184">
    <property type="entry name" value="DDE_1"/>
    <property type="match status" value="1"/>
</dbReference>
<dbReference type="AlphaFoldDB" id="A0A9Q1CPQ1"/>
<feature type="domain" description="HTH CENPB-type" evidence="2">
    <location>
        <begin position="1"/>
        <end position="55"/>
    </location>
</feature>
<keyword evidence="1" id="KW-0238">DNA-binding</keyword>
<evidence type="ECO:0000313" key="4">
    <source>
        <dbReference type="Proteomes" id="UP001152320"/>
    </source>
</evidence>
<dbReference type="InterPro" id="IPR006600">
    <property type="entry name" value="HTH_CenpB_DNA-bd_dom"/>
</dbReference>
<gene>
    <name evidence="3" type="ORF">HOLleu_01980</name>
</gene>
<sequence length="266" mass="29926">MEKALFGLTTKDVRRLAYDFANQMGIKHRFNTNNKMAGYDWLSGFMSRHPELAIRKPEAMNIARAVGFNRPQVEKFFDVYRGVLTSHEYSDARIWNMNETGLSNVQKPGNIIATKGTREVGKMTSGERGKTVTAICATNAVGIYIPPLFIFPRHFCEIAKPSVEEKHVLILDGHHSHKILADVEFARANGIVMITLPPHCTQKMQPLYKTFFKALKNAYNASADTWMVANQGKRISFYDIAEIFASVYNRSATVEKSVNGSRVCGI</sequence>
<evidence type="ECO:0000313" key="3">
    <source>
        <dbReference type="EMBL" id="KAJ8049297.1"/>
    </source>
</evidence>
<name>A0A9Q1CPQ1_HOLLE</name>